<dbReference type="Proteomes" id="UP000277580">
    <property type="component" value="Unassembled WGS sequence"/>
</dbReference>
<accession>A0A3N4KM76</accession>
<evidence type="ECO:0000313" key="1">
    <source>
        <dbReference type="EMBL" id="RPB06905.1"/>
    </source>
</evidence>
<evidence type="ECO:0000313" key="2">
    <source>
        <dbReference type="Proteomes" id="UP000277580"/>
    </source>
</evidence>
<dbReference type="EMBL" id="ML119207">
    <property type="protein sequence ID" value="RPB06905.1"/>
    <property type="molecule type" value="Genomic_DNA"/>
</dbReference>
<keyword evidence="2" id="KW-1185">Reference proteome</keyword>
<name>A0A3N4KM76_9PEZI</name>
<dbReference type="AlphaFoldDB" id="A0A3N4KM76"/>
<sequence length="127" mass="14559">MASYKYPSNYYNAPENDYESFQEYEDKLYDEPQALALMLDAEFSDCLKETSYNSRTARALDNPQRKPNAVVAEIRNKRGVTIEVLPEEDFNGDNEALVADCAKFQMLREQARVLQEGGIDTEEEGEE</sequence>
<reference evidence="1 2" key="1">
    <citation type="journal article" date="2018" name="Nat. Ecol. Evol.">
        <title>Pezizomycetes genomes reveal the molecular basis of ectomycorrhizal truffle lifestyle.</title>
        <authorList>
            <person name="Murat C."/>
            <person name="Payen T."/>
            <person name="Noel B."/>
            <person name="Kuo A."/>
            <person name="Morin E."/>
            <person name="Chen J."/>
            <person name="Kohler A."/>
            <person name="Krizsan K."/>
            <person name="Balestrini R."/>
            <person name="Da Silva C."/>
            <person name="Montanini B."/>
            <person name="Hainaut M."/>
            <person name="Levati E."/>
            <person name="Barry K.W."/>
            <person name="Belfiori B."/>
            <person name="Cichocki N."/>
            <person name="Clum A."/>
            <person name="Dockter R.B."/>
            <person name="Fauchery L."/>
            <person name="Guy J."/>
            <person name="Iotti M."/>
            <person name="Le Tacon F."/>
            <person name="Lindquist E.A."/>
            <person name="Lipzen A."/>
            <person name="Malagnac F."/>
            <person name="Mello A."/>
            <person name="Molinier V."/>
            <person name="Miyauchi S."/>
            <person name="Poulain J."/>
            <person name="Riccioni C."/>
            <person name="Rubini A."/>
            <person name="Sitrit Y."/>
            <person name="Splivallo R."/>
            <person name="Traeger S."/>
            <person name="Wang M."/>
            <person name="Zifcakova L."/>
            <person name="Wipf D."/>
            <person name="Zambonelli A."/>
            <person name="Paolocci F."/>
            <person name="Nowrousian M."/>
            <person name="Ottonello S."/>
            <person name="Baldrian P."/>
            <person name="Spatafora J.W."/>
            <person name="Henrissat B."/>
            <person name="Nagy L.G."/>
            <person name="Aury J.M."/>
            <person name="Wincker P."/>
            <person name="Grigoriev I.V."/>
            <person name="Bonfante P."/>
            <person name="Martin F.M."/>
        </authorList>
    </citation>
    <scope>NUCLEOTIDE SEQUENCE [LARGE SCALE GENOMIC DNA]</scope>
    <source>
        <strain evidence="1 2">CCBAS932</strain>
    </source>
</reference>
<protein>
    <submittedName>
        <fullName evidence="1">Uncharacterized protein</fullName>
    </submittedName>
</protein>
<gene>
    <name evidence="1" type="ORF">P167DRAFT_579863</name>
</gene>
<organism evidence="1 2">
    <name type="scientific">Morchella conica CCBAS932</name>
    <dbReference type="NCBI Taxonomy" id="1392247"/>
    <lineage>
        <taxon>Eukaryota</taxon>
        <taxon>Fungi</taxon>
        <taxon>Dikarya</taxon>
        <taxon>Ascomycota</taxon>
        <taxon>Pezizomycotina</taxon>
        <taxon>Pezizomycetes</taxon>
        <taxon>Pezizales</taxon>
        <taxon>Morchellaceae</taxon>
        <taxon>Morchella</taxon>
    </lineage>
</organism>
<proteinExistence type="predicted"/>
<dbReference type="InParanoid" id="A0A3N4KM76"/>